<evidence type="ECO:0000256" key="8">
    <source>
        <dbReference type="ARBA" id="ARBA00023242"/>
    </source>
</evidence>
<comment type="subcellular location">
    <subcellularLocation>
        <location evidence="2">Cytoplasm</location>
    </subcellularLocation>
    <subcellularLocation>
        <location evidence="1">Nucleus</location>
    </subcellularLocation>
</comment>
<dbReference type="EMBL" id="HE650826">
    <property type="protein sequence ID" value="CCF58687.1"/>
    <property type="molecule type" value="Genomic_DNA"/>
</dbReference>
<dbReference type="Proteomes" id="UP000005220">
    <property type="component" value="Chromosome 6"/>
</dbReference>
<evidence type="ECO:0000256" key="7">
    <source>
        <dbReference type="ARBA" id="ARBA00023163"/>
    </source>
</evidence>
<evidence type="ECO:0000256" key="2">
    <source>
        <dbReference type="ARBA" id="ARBA00004496"/>
    </source>
</evidence>
<reference evidence="10 11" key="1">
    <citation type="journal article" date="2011" name="Proc. Natl. Acad. Sci. U.S.A.">
        <title>Evolutionary erosion of yeast sex chromosomes by mating-type switching accidents.</title>
        <authorList>
            <person name="Gordon J.L."/>
            <person name="Armisen D."/>
            <person name="Proux-Wera E."/>
            <person name="Oheigeartaigh S.S."/>
            <person name="Byrne K.P."/>
            <person name="Wolfe K.H."/>
        </authorList>
    </citation>
    <scope>NUCLEOTIDE SEQUENCE [LARGE SCALE GENOMIC DNA]</scope>
    <source>
        <strain evidence="11">ATCC 22294 / BCRC 22015 / CBS 2517 / CECT 1963 / NBRC 1671 / NRRL Y-8276</strain>
    </source>
</reference>
<organism evidence="10 11">
    <name type="scientific">Kazachstania africana (strain ATCC 22294 / BCRC 22015 / CBS 2517 / CECT 1963 / NBRC 1671 / NRRL Y-8276)</name>
    <name type="common">Yeast</name>
    <name type="synonym">Kluyveromyces africanus</name>
    <dbReference type="NCBI Taxonomy" id="1071382"/>
    <lineage>
        <taxon>Eukaryota</taxon>
        <taxon>Fungi</taxon>
        <taxon>Dikarya</taxon>
        <taxon>Ascomycota</taxon>
        <taxon>Saccharomycotina</taxon>
        <taxon>Saccharomycetes</taxon>
        <taxon>Saccharomycetales</taxon>
        <taxon>Saccharomycetaceae</taxon>
        <taxon>Kazachstania</taxon>
    </lineage>
</organism>
<dbReference type="HOGENOM" id="CLU_098759_0_0_1"/>
<dbReference type="GO" id="GO:0000122">
    <property type="term" value="P:negative regulation of transcription by RNA polymerase II"/>
    <property type="evidence" value="ECO:0007669"/>
    <property type="project" value="EnsemblFungi"/>
</dbReference>
<dbReference type="STRING" id="1071382.H2AWD7"/>
<dbReference type="GO" id="GO:0030907">
    <property type="term" value="C:MBF transcription complex"/>
    <property type="evidence" value="ECO:0007669"/>
    <property type="project" value="EnsemblFungi"/>
</dbReference>
<dbReference type="eggNOG" id="ENOG502S72A">
    <property type="taxonomic scope" value="Eukaryota"/>
</dbReference>
<evidence type="ECO:0000256" key="6">
    <source>
        <dbReference type="ARBA" id="ARBA00023015"/>
    </source>
</evidence>
<keyword evidence="11" id="KW-1185">Reference proteome</keyword>
<evidence type="ECO:0008006" key="12">
    <source>
        <dbReference type="Google" id="ProtNLM"/>
    </source>
</evidence>
<evidence type="ECO:0000256" key="3">
    <source>
        <dbReference type="ARBA" id="ARBA00006922"/>
    </source>
</evidence>
<dbReference type="GO" id="GO:0140297">
    <property type="term" value="F:DNA-binding transcription factor binding"/>
    <property type="evidence" value="ECO:0007669"/>
    <property type="project" value="EnsemblFungi"/>
</dbReference>
<proteinExistence type="inferred from homology"/>
<gene>
    <name evidence="10" type="primary">KAFR0F00900</name>
    <name evidence="10" type="ORF">KAFR_0F00900</name>
</gene>
<keyword evidence="6" id="KW-0805">Transcription regulation</keyword>
<evidence type="ECO:0000313" key="10">
    <source>
        <dbReference type="EMBL" id="CCF58687.1"/>
    </source>
</evidence>
<dbReference type="GO" id="GO:0005737">
    <property type="term" value="C:cytoplasm"/>
    <property type="evidence" value="ECO:0007669"/>
    <property type="project" value="UniProtKB-SubCell"/>
</dbReference>
<protein>
    <recommendedName>
        <fullName evidence="12">Transcription factor NRM1</fullName>
    </recommendedName>
</protein>
<dbReference type="RefSeq" id="XP_003957822.1">
    <property type="nucleotide sequence ID" value="XM_003957773.1"/>
</dbReference>
<accession>H2AWD7</accession>
<evidence type="ECO:0000256" key="1">
    <source>
        <dbReference type="ARBA" id="ARBA00004123"/>
    </source>
</evidence>
<feature type="region of interest" description="Disordered" evidence="9">
    <location>
        <begin position="184"/>
        <end position="205"/>
    </location>
</feature>
<dbReference type="GO" id="GO:0000082">
    <property type="term" value="P:G1/S transition of mitotic cell cycle"/>
    <property type="evidence" value="ECO:0007669"/>
    <property type="project" value="EnsemblFungi"/>
</dbReference>
<keyword evidence="4" id="KW-0963">Cytoplasm</keyword>
<dbReference type="KEGG" id="kaf:KAFR_0F00900"/>
<feature type="compositionally biased region" description="Basic and acidic residues" evidence="9">
    <location>
        <begin position="1"/>
        <end position="10"/>
    </location>
</feature>
<dbReference type="OrthoDB" id="4061338at2759"/>
<keyword evidence="8" id="KW-0539">Nucleus</keyword>
<evidence type="ECO:0000256" key="4">
    <source>
        <dbReference type="ARBA" id="ARBA00022490"/>
    </source>
</evidence>
<comment type="similarity">
    <text evidence="3">Belongs to the WHI5/NRM1 family.</text>
</comment>
<sequence>MSTESDRRLPLGELTGSSLNKLSNDNGVYKTATSLPSIHSLIDHTPARNITYETPSRNPVTGNRNFNEVSKKLQIRLQLAYYKYKTKQTDLKFSELKSLSNTGVNLTLRTKSEPVVKRRKLLVSHGNYKTPARSSTRKYLTMSASLNGSATSNGEYSGLQTSITSNTNTSIMFHVKTPIRNFEIRDNNSSNTPQRKYAQKQETPMSVKAAKSLLYLFTSNNSNNTK</sequence>
<dbReference type="Pfam" id="PF08528">
    <property type="entry name" value="Whi5"/>
    <property type="match status" value="1"/>
</dbReference>
<evidence type="ECO:0000256" key="5">
    <source>
        <dbReference type="ARBA" id="ARBA00022491"/>
    </source>
</evidence>
<feature type="compositionally biased region" description="Polar residues" evidence="9">
    <location>
        <begin position="187"/>
        <end position="204"/>
    </location>
</feature>
<dbReference type="InterPro" id="IPR013734">
    <property type="entry name" value="TF_Nrm1/Whi5"/>
</dbReference>
<evidence type="ECO:0000256" key="9">
    <source>
        <dbReference type="SAM" id="MobiDB-lite"/>
    </source>
</evidence>
<feature type="region of interest" description="Disordered" evidence="9">
    <location>
        <begin position="1"/>
        <end position="23"/>
    </location>
</feature>
<dbReference type="GeneID" id="13884155"/>
<evidence type="ECO:0000313" key="11">
    <source>
        <dbReference type="Proteomes" id="UP000005220"/>
    </source>
</evidence>
<name>H2AWD7_KAZAF</name>
<dbReference type="InParanoid" id="H2AWD7"/>
<keyword evidence="5" id="KW-0678">Repressor</keyword>
<dbReference type="FunCoup" id="H2AWD7">
    <property type="interactions" value="101"/>
</dbReference>
<dbReference type="AlphaFoldDB" id="H2AWD7"/>
<keyword evidence="7" id="KW-0804">Transcription</keyword>